<proteinExistence type="inferred from homology"/>
<dbReference type="GO" id="GO:0005524">
    <property type="term" value="F:ATP binding"/>
    <property type="evidence" value="ECO:0007669"/>
    <property type="project" value="UniProtKB-UniRule"/>
</dbReference>
<accession>A0A6N8FH81</accession>
<dbReference type="InterPro" id="IPR014729">
    <property type="entry name" value="Rossmann-like_a/b/a_fold"/>
</dbReference>
<name>A0A6N8FH81_9BACI</name>
<comment type="caution">
    <text evidence="10">The sequence shown here is derived from an EMBL/GenBank/DDBJ whole genome shotgun (WGS) entry which is preliminary data.</text>
</comment>
<evidence type="ECO:0000256" key="6">
    <source>
        <dbReference type="ARBA" id="ARBA00022840"/>
    </source>
</evidence>
<keyword evidence="3 8" id="KW-0436">Ligase</keyword>
<feature type="binding site" evidence="8">
    <location>
        <begin position="26"/>
        <end position="31"/>
    </location>
    <ligand>
        <name>ATP</name>
        <dbReference type="ChEBI" id="CHEBI:30616"/>
    </ligand>
</feature>
<dbReference type="PANTHER" id="PTHR43033">
    <property type="entry name" value="TRNA(ILE)-LYSIDINE SYNTHASE-RELATED"/>
    <property type="match status" value="1"/>
</dbReference>
<evidence type="ECO:0000313" key="10">
    <source>
        <dbReference type="EMBL" id="MUK88056.1"/>
    </source>
</evidence>
<dbReference type="InterPro" id="IPR011063">
    <property type="entry name" value="TilS/TtcA_N"/>
</dbReference>
<comment type="function">
    <text evidence="8">Ligates lysine onto the cytidine present at position 34 of the AUA codon-specific tRNA(Ile) that contains the anticodon CAU, in an ATP-dependent manner. Cytidine is converted to lysidine, thus changing the amino acid specificity of the tRNA from methionine to isoleucine.</text>
</comment>
<comment type="domain">
    <text evidence="8">The N-terminal region contains the highly conserved SGGXDS motif, predicted to be a P-loop motif involved in ATP binding.</text>
</comment>
<evidence type="ECO:0000256" key="3">
    <source>
        <dbReference type="ARBA" id="ARBA00022598"/>
    </source>
</evidence>
<keyword evidence="6 8" id="KW-0067">ATP-binding</keyword>
<evidence type="ECO:0000256" key="5">
    <source>
        <dbReference type="ARBA" id="ARBA00022741"/>
    </source>
</evidence>
<dbReference type="Gene3D" id="3.40.50.620">
    <property type="entry name" value="HUPs"/>
    <property type="match status" value="1"/>
</dbReference>
<dbReference type="EMBL" id="WOCA01000004">
    <property type="protein sequence ID" value="MUK88056.1"/>
    <property type="molecule type" value="Genomic_DNA"/>
</dbReference>
<keyword evidence="11" id="KW-1185">Reference proteome</keyword>
<organism evidence="10 11">
    <name type="scientific">Ornithinibacillus caprae</name>
    <dbReference type="NCBI Taxonomy" id="2678566"/>
    <lineage>
        <taxon>Bacteria</taxon>
        <taxon>Bacillati</taxon>
        <taxon>Bacillota</taxon>
        <taxon>Bacilli</taxon>
        <taxon>Bacillales</taxon>
        <taxon>Bacillaceae</taxon>
        <taxon>Ornithinibacillus</taxon>
    </lineage>
</organism>
<keyword evidence="5 8" id="KW-0547">Nucleotide-binding</keyword>
<comment type="similarity">
    <text evidence="8">Belongs to the tRNA(Ile)-lysidine synthase family.</text>
</comment>
<feature type="domain" description="Lysidine-tRNA(Ile) synthetase C-terminal" evidence="9">
    <location>
        <begin position="387"/>
        <end position="459"/>
    </location>
</feature>
<reference evidence="10 11" key="1">
    <citation type="submission" date="2019-11" db="EMBL/GenBank/DDBJ databases">
        <authorList>
            <person name="Li X."/>
        </authorList>
    </citation>
    <scope>NUCLEOTIDE SEQUENCE [LARGE SCALE GENOMIC DNA]</scope>
    <source>
        <strain evidence="10 11">L9</strain>
    </source>
</reference>
<dbReference type="GO" id="GO:0006400">
    <property type="term" value="P:tRNA modification"/>
    <property type="evidence" value="ECO:0007669"/>
    <property type="project" value="UniProtKB-UniRule"/>
</dbReference>
<evidence type="ECO:0000256" key="2">
    <source>
        <dbReference type="ARBA" id="ARBA00022490"/>
    </source>
</evidence>
<dbReference type="NCBIfam" id="TIGR02432">
    <property type="entry name" value="lysidine_TilS_N"/>
    <property type="match status" value="1"/>
</dbReference>
<keyword evidence="2 8" id="KW-0963">Cytoplasm</keyword>
<evidence type="ECO:0000259" key="9">
    <source>
        <dbReference type="SMART" id="SM00977"/>
    </source>
</evidence>
<dbReference type="GO" id="GO:0005737">
    <property type="term" value="C:cytoplasm"/>
    <property type="evidence" value="ECO:0007669"/>
    <property type="project" value="UniProtKB-SubCell"/>
</dbReference>
<dbReference type="CDD" id="cd01992">
    <property type="entry name" value="TilS_N"/>
    <property type="match status" value="1"/>
</dbReference>
<sequence length="466" mass="53923">MKDEVTAFIKKHQLLKENATVLVGVSGGPDSLALLHYLREIQADWKLTLIALSVDHQLRGEESKKDVQYVADLCSKWNIGFVSTSVDVYTYKNEHQVGTQVAARVLRYEFFKQQMESYQADYLALGHHGDDQIETILMRLVRTADSSSFSGIPYKRLFGTGEIIRPLLCTTKASIEDYCRAHDIVPRLDPSNEETVYTRNYFRKFVLPILKEKNNNIHTTIQLLSESLHEDEMYLSTEARSMFEQVVYLHDGDKIATFDIEKFKSYATALQRRTYHLILNYLYDELPDNLSYVHEEQFFALLQRDKGNVQIDFPQQLIVEKSYQTIRFSFQSTNPQDLSFHYLLDIPGEVVLPDGSKVSATYVEQDEMNDRYDKHTYVLSGDIALPLHIRTRKNGDRMRWKGLNGSKKIKDIFIDAKIPLHKRDIWPIITDNNGEIIWLAGIKKGNPKTCKDSNSLIKLYYQKGKL</sequence>
<evidence type="ECO:0000313" key="11">
    <source>
        <dbReference type="Proteomes" id="UP000469125"/>
    </source>
</evidence>
<dbReference type="GO" id="GO:0032267">
    <property type="term" value="F:tRNA(Ile)-lysidine synthase activity"/>
    <property type="evidence" value="ECO:0007669"/>
    <property type="project" value="UniProtKB-EC"/>
</dbReference>
<evidence type="ECO:0000256" key="7">
    <source>
        <dbReference type="ARBA" id="ARBA00048539"/>
    </source>
</evidence>
<comment type="catalytic activity">
    <reaction evidence="7 8">
        <text>cytidine(34) in tRNA(Ile2) + L-lysine + ATP = lysidine(34) in tRNA(Ile2) + AMP + diphosphate + H(+)</text>
        <dbReference type="Rhea" id="RHEA:43744"/>
        <dbReference type="Rhea" id="RHEA-COMP:10625"/>
        <dbReference type="Rhea" id="RHEA-COMP:10670"/>
        <dbReference type="ChEBI" id="CHEBI:15378"/>
        <dbReference type="ChEBI" id="CHEBI:30616"/>
        <dbReference type="ChEBI" id="CHEBI:32551"/>
        <dbReference type="ChEBI" id="CHEBI:33019"/>
        <dbReference type="ChEBI" id="CHEBI:82748"/>
        <dbReference type="ChEBI" id="CHEBI:83665"/>
        <dbReference type="ChEBI" id="CHEBI:456215"/>
        <dbReference type="EC" id="6.3.4.19"/>
    </reaction>
</comment>
<dbReference type="PANTHER" id="PTHR43033:SF1">
    <property type="entry name" value="TRNA(ILE)-LYSIDINE SYNTHASE-RELATED"/>
    <property type="match status" value="1"/>
</dbReference>
<dbReference type="SMART" id="SM00977">
    <property type="entry name" value="TilS_C"/>
    <property type="match status" value="1"/>
</dbReference>
<gene>
    <name evidence="8 10" type="primary">tilS</name>
    <name evidence="10" type="ORF">GMD78_06550</name>
</gene>
<keyword evidence="4 8" id="KW-0819">tRNA processing</keyword>
<evidence type="ECO:0000256" key="4">
    <source>
        <dbReference type="ARBA" id="ARBA00022694"/>
    </source>
</evidence>
<evidence type="ECO:0000256" key="1">
    <source>
        <dbReference type="ARBA" id="ARBA00004496"/>
    </source>
</evidence>
<dbReference type="Pfam" id="PF01171">
    <property type="entry name" value="ATP_bind_3"/>
    <property type="match status" value="1"/>
</dbReference>
<dbReference type="Gene3D" id="3.30.465.60">
    <property type="match status" value="1"/>
</dbReference>
<dbReference type="AlphaFoldDB" id="A0A6N8FH81"/>
<dbReference type="SUPFAM" id="SSF82829">
    <property type="entry name" value="MesJ substrate recognition domain-like"/>
    <property type="match status" value="1"/>
</dbReference>
<evidence type="ECO:0000256" key="8">
    <source>
        <dbReference type="HAMAP-Rule" id="MF_01161"/>
    </source>
</evidence>
<comment type="subcellular location">
    <subcellularLocation>
        <location evidence="1 8">Cytoplasm</location>
    </subcellularLocation>
</comment>
<dbReference type="RefSeq" id="WP_155668057.1">
    <property type="nucleotide sequence ID" value="NZ_WOCA01000004.1"/>
</dbReference>
<dbReference type="EC" id="6.3.4.19" evidence="8"/>
<dbReference type="SUPFAM" id="SSF52402">
    <property type="entry name" value="Adenine nucleotide alpha hydrolases-like"/>
    <property type="match status" value="1"/>
</dbReference>
<dbReference type="NCBIfam" id="TIGR02433">
    <property type="entry name" value="lysidine_TilS_C"/>
    <property type="match status" value="1"/>
</dbReference>
<dbReference type="Proteomes" id="UP000469125">
    <property type="component" value="Unassembled WGS sequence"/>
</dbReference>
<dbReference type="Pfam" id="PF11734">
    <property type="entry name" value="TilS_C"/>
    <property type="match status" value="1"/>
</dbReference>
<dbReference type="HAMAP" id="MF_01161">
    <property type="entry name" value="tRNA_Ile_lys_synt"/>
    <property type="match status" value="1"/>
</dbReference>
<dbReference type="InterPro" id="IPR012795">
    <property type="entry name" value="tRNA_Ile_lys_synt_N"/>
</dbReference>
<dbReference type="InterPro" id="IPR012796">
    <property type="entry name" value="Lysidine-tRNA-synth_C"/>
</dbReference>
<dbReference type="InterPro" id="IPR012094">
    <property type="entry name" value="tRNA_Ile_lys_synt"/>
</dbReference>
<protein>
    <recommendedName>
        <fullName evidence="8">tRNA(Ile)-lysidine synthase</fullName>
        <ecNumber evidence="8">6.3.4.19</ecNumber>
    </recommendedName>
    <alternativeName>
        <fullName evidence="8">tRNA(Ile)-2-lysyl-cytidine synthase</fullName>
    </alternativeName>
    <alternativeName>
        <fullName evidence="8">tRNA(Ile)-lysidine synthetase</fullName>
    </alternativeName>
</protein>
<dbReference type="SUPFAM" id="SSF56037">
    <property type="entry name" value="PheT/TilS domain"/>
    <property type="match status" value="1"/>
</dbReference>